<dbReference type="EMBL" id="JANATA010000001">
    <property type="protein sequence ID" value="MCP3427518.1"/>
    <property type="molecule type" value="Genomic_DNA"/>
</dbReference>
<reference evidence="1" key="1">
    <citation type="submission" date="2022-07" db="EMBL/GenBank/DDBJ databases">
        <title>Characterization of the Novel Bacterium Alteromonas immobilis LMIT006 and Alteromonas gregis LMIT007.</title>
        <authorList>
            <person name="Lin X."/>
        </authorList>
    </citation>
    <scope>NUCLEOTIDE SEQUENCE</scope>
    <source>
        <strain evidence="1">LMIT007</strain>
    </source>
</reference>
<dbReference type="AlphaFoldDB" id="A0AA41X040"/>
<sequence length="73" mass="8750">MFIYHFSLRLPYSKCLGFYEGSIRYVIVTDDNGKRIRLGTHHLRPFITNQGLHGYFRMFVNQNSAIERIERVR</sequence>
<evidence type="ECO:0000313" key="2">
    <source>
        <dbReference type="Proteomes" id="UP001165413"/>
    </source>
</evidence>
<keyword evidence="2" id="KW-1185">Reference proteome</keyword>
<gene>
    <name evidence="1" type="ORF">NLF92_00990</name>
</gene>
<accession>A0AA41X040</accession>
<organism evidence="1 2">
    <name type="scientific">Opacimonas viscosa</name>
    <dbReference type="NCBI Taxonomy" id="2961944"/>
    <lineage>
        <taxon>Bacteria</taxon>
        <taxon>Pseudomonadati</taxon>
        <taxon>Pseudomonadota</taxon>
        <taxon>Gammaproteobacteria</taxon>
        <taxon>Alteromonadales</taxon>
        <taxon>Alteromonadaceae</taxon>
        <taxon>Opacimonas</taxon>
    </lineage>
</organism>
<dbReference type="Proteomes" id="UP001165413">
    <property type="component" value="Unassembled WGS sequence"/>
</dbReference>
<dbReference type="Pfam" id="PF11197">
    <property type="entry name" value="DUF2835"/>
    <property type="match status" value="1"/>
</dbReference>
<dbReference type="InterPro" id="IPR021363">
    <property type="entry name" value="DUF2835"/>
</dbReference>
<proteinExistence type="predicted"/>
<evidence type="ECO:0000313" key="1">
    <source>
        <dbReference type="EMBL" id="MCP3427518.1"/>
    </source>
</evidence>
<name>A0AA41X040_9ALTE</name>
<comment type="caution">
    <text evidence="1">The sequence shown here is derived from an EMBL/GenBank/DDBJ whole genome shotgun (WGS) entry which is preliminary data.</text>
</comment>
<protein>
    <submittedName>
        <fullName evidence="1">DUF2835 domain-containing protein</fullName>
    </submittedName>
</protein>
<dbReference type="RefSeq" id="WP_254097940.1">
    <property type="nucleotide sequence ID" value="NZ_JANATA010000001.1"/>
</dbReference>